<feature type="compositionally biased region" description="Low complexity" evidence="1">
    <location>
        <begin position="160"/>
        <end position="172"/>
    </location>
</feature>
<evidence type="ECO:0000256" key="2">
    <source>
        <dbReference type="SAM" id="SignalP"/>
    </source>
</evidence>
<feature type="compositionally biased region" description="Low complexity" evidence="1">
    <location>
        <begin position="179"/>
        <end position="195"/>
    </location>
</feature>
<dbReference type="Proteomes" id="UP000594454">
    <property type="component" value="Chromosome 4"/>
</dbReference>
<protein>
    <recommendedName>
        <fullName evidence="5">Fibroblast growth factor</fullName>
    </recommendedName>
</protein>
<feature type="compositionally biased region" description="Basic residues" evidence="1">
    <location>
        <begin position="318"/>
        <end position="327"/>
    </location>
</feature>
<evidence type="ECO:0000256" key="1">
    <source>
        <dbReference type="SAM" id="MobiDB-lite"/>
    </source>
</evidence>
<keyword evidence="2" id="KW-0732">Signal</keyword>
<dbReference type="InParanoid" id="A0A7R8Z0L3"/>
<evidence type="ECO:0008006" key="5">
    <source>
        <dbReference type="Google" id="ProtNLM"/>
    </source>
</evidence>
<dbReference type="AlphaFoldDB" id="A0A7R8Z0L3"/>
<dbReference type="InterPro" id="IPR008996">
    <property type="entry name" value="IL1/FGF"/>
</dbReference>
<feature type="region of interest" description="Disordered" evidence="1">
    <location>
        <begin position="392"/>
        <end position="477"/>
    </location>
</feature>
<keyword evidence="4" id="KW-1185">Reference proteome</keyword>
<organism evidence="3 4">
    <name type="scientific">Hermetia illucens</name>
    <name type="common">Black soldier fly</name>
    <dbReference type="NCBI Taxonomy" id="343691"/>
    <lineage>
        <taxon>Eukaryota</taxon>
        <taxon>Metazoa</taxon>
        <taxon>Ecdysozoa</taxon>
        <taxon>Arthropoda</taxon>
        <taxon>Hexapoda</taxon>
        <taxon>Insecta</taxon>
        <taxon>Pterygota</taxon>
        <taxon>Neoptera</taxon>
        <taxon>Endopterygota</taxon>
        <taxon>Diptera</taxon>
        <taxon>Brachycera</taxon>
        <taxon>Stratiomyomorpha</taxon>
        <taxon>Stratiomyidae</taxon>
        <taxon>Hermetiinae</taxon>
        <taxon>Hermetia</taxon>
    </lineage>
</organism>
<feature type="compositionally biased region" description="Basic residues" evidence="1">
    <location>
        <begin position="198"/>
        <end position="217"/>
    </location>
</feature>
<name>A0A7R8Z0L3_HERIL</name>
<dbReference type="EMBL" id="LR899012">
    <property type="protein sequence ID" value="CAD7088861.1"/>
    <property type="molecule type" value="Genomic_DNA"/>
</dbReference>
<evidence type="ECO:0000313" key="4">
    <source>
        <dbReference type="Proteomes" id="UP000594454"/>
    </source>
</evidence>
<feature type="chain" id="PRO_5030992981" description="Fibroblast growth factor" evidence="2">
    <location>
        <begin position="19"/>
        <end position="477"/>
    </location>
</feature>
<feature type="compositionally biased region" description="Low complexity" evidence="1">
    <location>
        <begin position="408"/>
        <end position="438"/>
    </location>
</feature>
<feature type="compositionally biased region" description="Basic residues" evidence="1">
    <location>
        <begin position="256"/>
        <end position="271"/>
    </location>
</feature>
<dbReference type="Gene3D" id="2.80.10.50">
    <property type="match status" value="1"/>
</dbReference>
<reference evidence="3 4" key="1">
    <citation type="submission" date="2020-11" db="EMBL/GenBank/DDBJ databases">
        <authorList>
            <person name="Wallbank WR R."/>
            <person name="Pardo Diaz C."/>
            <person name="Kozak K."/>
            <person name="Martin S."/>
            <person name="Jiggins C."/>
            <person name="Moest M."/>
            <person name="Warren A I."/>
            <person name="Generalovic N T."/>
            <person name="Byers J.R.P. K."/>
            <person name="Montejo-Kovacevich G."/>
            <person name="Yen C E."/>
        </authorList>
    </citation>
    <scope>NUCLEOTIDE SEQUENCE [LARGE SCALE GENOMIC DNA]</scope>
</reference>
<dbReference type="SUPFAM" id="SSF50353">
    <property type="entry name" value="Cytokine"/>
    <property type="match status" value="1"/>
</dbReference>
<gene>
    <name evidence="3" type="ORF">HERILL_LOCUS11453</name>
</gene>
<dbReference type="OrthoDB" id="5988014at2759"/>
<evidence type="ECO:0000313" key="3">
    <source>
        <dbReference type="EMBL" id="CAD7088861.1"/>
    </source>
</evidence>
<feature type="compositionally biased region" description="Polar residues" evidence="1">
    <location>
        <begin position="303"/>
        <end position="316"/>
    </location>
</feature>
<feature type="signal peptide" evidence="2">
    <location>
        <begin position="1"/>
        <end position="18"/>
    </location>
</feature>
<feature type="region of interest" description="Disordered" evidence="1">
    <location>
        <begin position="157"/>
        <end position="358"/>
    </location>
</feature>
<proteinExistence type="predicted"/>
<accession>A0A7R8Z0L3</accession>
<sequence>MHQLSLFIIIVVISGALCEDAVVLMAECPRTKLLNMDPKGKVHLSPEGPPTPNITLGGRIITTADGKIKALTTLYFKSRQRYLCFDPNGKLRGELQLTDRCYFLEKDVRGKYQYRLWQNEKLVVQFRRKGGNPPCSEFHKINSKKYHAVPSPIRASARTSFPNDINNNNSSNNRHKHNNSLSTIGGSGTSSNNSGESRHRHRHGSQRKQVERRRSHQRSKELGVNDPTALVPAAGQQNGGGNKHMPRDRSKMGAPGRRKHNRGKKHRHHQNNRQGGLALTGPSAPASQEQNQKPDHSIEIANVGQSIANKEGSASTGPRHRNGKRRSYSNVHDEYSNDEPSAINERPIQNSLTDFPNPSAKKYHIRNWITSSSSSSGSLSSISDANADRIHKSTNSYNKNSEDEDADSLSSSKSSSISPSSSRSRLISSIASSQSPPSHMKKYYQNKTAHYKSPAVLKPDKMRRLRNRPTPNNDNSN</sequence>
<feature type="compositionally biased region" description="Polar residues" evidence="1">
    <location>
        <begin position="347"/>
        <end position="356"/>
    </location>
</feature>